<accession>A0ABQ9U2Q6</accession>
<reference evidence="2 3" key="1">
    <citation type="submission" date="2023-05" db="EMBL/GenBank/DDBJ databases">
        <title>B98-5 Cell Line De Novo Hybrid Assembly: An Optical Mapping Approach.</title>
        <authorList>
            <person name="Kananen K."/>
            <person name="Auerbach J.A."/>
            <person name="Kautto E."/>
            <person name="Blachly J.S."/>
        </authorList>
    </citation>
    <scope>NUCLEOTIDE SEQUENCE [LARGE SCALE GENOMIC DNA]</scope>
    <source>
        <strain evidence="2">B95-8</strain>
        <tissue evidence="2">Cell line</tissue>
    </source>
</reference>
<protein>
    <submittedName>
        <fullName evidence="2">Uncharacterized protein</fullName>
    </submittedName>
</protein>
<evidence type="ECO:0000256" key="1">
    <source>
        <dbReference type="SAM" id="MobiDB-lite"/>
    </source>
</evidence>
<gene>
    <name evidence="2" type="ORF">P7K49_030370</name>
</gene>
<proteinExistence type="predicted"/>
<keyword evidence="3" id="KW-1185">Reference proteome</keyword>
<dbReference type="EMBL" id="JASSZA010000016">
    <property type="protein sequence ID" value="KAK2091086.1"/>
    <property type="molecule type" value="Genomic_DNA"/>
</dbReference>
<comment type="caution">
    <text evidence="2">The sequence shown here is derived from an EMBL/GenBank/DDBJ whole genome shotgun (WGS) entry which is preliminary data.</text>
</comment>
<organism evidence="2 3">
    <name type="scientific">Saguinus oedipus</name>
    <name type="common">Cotton-top tamarin</name>
    <name type="synonym">Oedipomidas oedipus</name>
    <dbReference type="NCBI Taxonomy" id="9490"/>
    <lineage>
        <taxon>Eukaryota</taxon>
        <taxon>Metazoa</taxon>
        <taxon>Chordata</taxon>
        <taxon>Craniata</taxon>
        <taxon>Vertebrata</taxon>
        <taxon>Euteleostomi</taxon>
        <taxon>Mammalia</taxon>
        <taxon>Eutheria</taxon>
        <taxon>Euarchontoglires</taxon>
        <taxon>Primates</taxon>
        <taxon>Haplorrhini</taxon>
        <taxon>Platyrrhini</taxon>
        <taxon>Cebidae</taxon>
        <taxon>Callitrichinae</taxon>
        <taxon>Saguinus</taxon>
    </lineage>
</organism>
<name>A0ABQ9U2Q6_SAGOE</name>
<feature type="region of interest" description="Disordered" evidence="1">
    <location>
        <begin position="162"/>
        <end position="200"/>
    </location>
</feature>
<evidence type="ECO:0000313" key="3">
    <source>
        <dbReference type="Proteomes" id="UP001266305"/>
    </source>
</evidence>
<evidence type="ECO:0000313" key="2">
    <source>
        <dbReference type="EMBL" id="KAK2091086.1"/>
    </source>
</evidence>
<dbReference type="Proteomes" id="UP001266305">
    <property type="component" value="Unassembled WGS sequence"/>
</dbReference>
<feature type="compositionally biased region" description="Polar residues" evidence="1">
    <location>
        <begin position="171"/>
        <end position="200"/>
    </location>
</feature>
<sequence length="200" mass="21944">MPNSPTRLFWKKWAQIFRPGSRMRMLNSRIVLAPPQFKARIVQTPPHMRKFSAPYLTPLICIGSTYGPHPGAASLSLGTRGFCSLLCQGAHGPQEGGVCVQWDEAYVTRMARLVRADRGHQACSHPWAAPDELGAPYDLLPTSPKPLVLFLTQPALLSSGHCQGHPRATVDSETSLPHIHTLSNPQHTLQKLSPLTSTDT</sequence>